<dbReference type="CDD" id="cd14702">
    <property type="entry name" value="bZIP_plant_GBF1"/>
    <property type="match status" value="1"/>
</dbReference>
<evidence type="ECO:0000256" key="2">
    <source>
        <dbReference type="ARBA" id="ARBA00023015"/>
    </source>
</evidence>
<dbReference type="GO" id="GO:0046982">
    <property type="term" value="F:protein heterodimerization activity"/>
    <property type="evidence" value="ECO:0007669"/>
    <property type="project" value="UniProtKB-ARBA"/>
</dbReference>
<dbReference type="InterPro" id="IPR004827">
    <property type="entry name" value="bZIP"/>
</dbReference>
<keyword evidence="4" id="KW-0804">Transcription</keyword>
<evidence type="ECO:0000256" key="5">
    <source>
        <dbReference type="ARBA" id="ARBA00023242"/>
    </source>
</evidence>
<dbReference type="InterPro" id="IPR045314">
    <property type="entry name" value="bZIP_plant_GBF1"/>
</dbReference>
<dbReference type="GO" id="GO:0005634">
    <property type="term" value="C:nucleus"/>
    <property type="evidence" value="ECO:0007669"/>
    <property type="project" value="UniProtKB-SubCell"/>
</dbReference>
<dbReference type="Gene3D" id="1.20.5.170">
    <property type="match status" value="1"/>
</dbReference>
<reference evidence="8 9" key="1">
    <citation type="submission" date="2024-06" db="EMBL/GenBank/DDBJ databases">
        <title>A chromosome level genome sequence of Diviner's sage (Salvia divinorum).</title>
        <authorList>
            <person name="Ford S.A."/>
            <person name="Ro D.-K."/>
            <person name="Ness R.W."/>
            <person name="Phillips M.A."/>
        </authorList>
    </citation>
    <scope>NUCLEOTIDE SEQUENCE [LARGE SCALE GENOMIC DNA]</scope>
    <source>
        <strain evidence="8">SAF-2024a</strain>
        <tissue evidence="8">Leaf</tissue>
    </source>
</reference>
<evidence type="ECO:0000313" key="8">
    <source>
        <dbReference type="EMBL" id="KAL1561056.1"/>
    </source>
</evidence>
<dbReference type="SUPFAM" id="SSF57959">
    <property type="entry name" value="Leucine zipper domain"/>
    <property type="match status" value="1"/>
</dbReference>
<dbReference type="PANTHER" id="PTHR45764:SF38">
    <property type="entry name" value="BZIP TRANSCRIPTION FACTOR 44"/>
    <property type="match status" value="1"/>
</dbReference>
<keyword evidence="2" id="KW-0805">Transcription regulation</keyword>
<organism evidence="8 9">
    <name type="scientific">Salvia divinorum</name>
    <name type="common">Maria pastora</name>
    <name type="synonym">Diviner's sage</name>
    <dbReference type="NCBI Taxonomy" id="28513"/>
    <lineage>
        <taxon>Eukaryota</taxon>
        <taxon>Viridiplantae</taxon>
        <taxon>Streptophyta</taxon>
        <taxon>Embryophyta</taxon>
        <taxon>Tracheophyta</taxon>
        <taxon>Spermatophyta</taxon>
        <taxon>Magnoliopsida</taxon>
        <taxon>eudicotyledons</taxon>
        <taxon>Gunneridae</taxon>
        <taxon>Pentapetalae</taxon>
        <taxon>asterids</taxon>
        <taxon>lamiids</taxon>
        <taxon>Lamiales</taxon>
        <taxon>Lamiaceae</taxon>
        <taxon>Nepetoideae</taxon>
        <taxon>Mentheae</taxon>
        <taxon>Salviinae</taxon>
        <taxon>Salvia</taxon>
        <taxon>Salvia subgen. Calosphace</taxon>
    </lineage>
</organism>
<evidence type="ECO:0000256" key="3">
    <source>
        <dbReference type="ARBA" id="ARBA00023125"/>
    </source>
</evidence>
<dbReference type="PROSITE" id="PS50217">
    <property type="entry name" value="BZIP"/>
    <property type="match status" value="1"/>
</dbReference>
<feature type="region of interest" description="Disordered" evidence="6">
    <location>
        <begin position="1"/>
        <end position="41"/>
    </location>
</feature>
<dbReference type="Pfam" id="PF00170">
    <property type="entry name" value="bZIP_1"/>
    <property type="match status" value="1"/>
</dbReference>
<keyword evidence="3" id="KW-0238">DNA-binding</keyword>
<keyword evidence="9" id="KW-1185">Reference proteome</keyword>
<comment type="subcellular location">
    <subcellularLocation>
        <location evidence="1">Nucleus</location>
    </subcellularLocation>
</comment>
<evidence type="ECO:0000259" key="7">
    <source>
        <dbReference type="PROSITE" id="PS50217"/>
    </source>
</evidence>
<feature type="compositionally biased region" description="Low complexity" evidence="6">
    <location>
        <begin position="1"/>
        <end position="13"/>
    </location>
</feature>
<feature type="domain" description="BZIP" evidence="7">
    <location>
        <begin position="16"/>
        <end position="63"/>
    </location>
</feature>
<evidence type="ECO:0000256" key="6">
    <source>
        <dbReference type="SAM" id="MobiDB-lite"/>
    </source>
</evidence>
<dbReference type="FunFam" id="1.20.5.170:FF:000020">
    <property type="entry name" value="BZIP transcription factor"/>
    <property type="match status" value="1"/>
</dbReference>
<dbReference type="PANTHER" id="PTHR45764">
    <property type="entry name" value="BZIP TRANSCRIPTION FACTOR 44"/>
    <property type="match status" value="1"/>
</dbReference>
<dbReference type="SMART" id="SM00338">
    <property type="entry name" value="BRLZ"/>
    <property type="match status" value="1"/>
</dbReference>
<sequence length="135" mass="15194">MKTDSSSGRSSSSDVQQRKQRRMQSNRESARRSRMKKQKHLDDLAAEVALLSKQNSHISNSINAAADHCVEIEAHNSVLRAQVTELSQRLRSLDQILTHAAADEFQIGDALWNNCWNLVQPITAAAAQAQLFEYY</sequence>
<comment type="caution">
    <text evidence="8">The sequence shown here is derived from an EMBL/GenBank/DDBJ whole genome shotgun (WGS) entry which is preliminary data.</text>
</comment>
<name>A0ABD1I161_SALDI</name>
<evidence type="ECO:0000256" key="1">
    <source>
        <dbReference type="ARBA" id="ARBA00004123"/>
    </source>
</evidence>
<dbReference type="InterPro" id="IPR046347">
    <property type="entry name" value="bZIP_sf"/>
</dbReference>
<evidence type="ECO:0000313" key="9">
    <source>
        <dbReference type="Proteomes" id="UP001567538"/>
    </source>
</evidence>
<dbReference type="EMBL" id="JBEAFC010000003">
    <property type="protein sequence ID" value="KAL1561056.1"/>
    <property type="molecule type" value="Genomic_DNA"/>
</dbReference>
<dbReference type="PROSITE" id="PS00036">
    <property type="entry name" value="BZIP_BASIC"/>
    <property type="match status" value="1"/>
</dbReference>
<gene>
    <name evidence="8" type="ORF">AAHA92_03806</name>
</gene>
<dbReference type="Proteomes" id="UP001567538">
    <property type="component" value="Unassembled WGS sequence"/>
</dbReference>
<evidence type="ECO:0000256" key="4">
    <source>
        <dbReference type="ARBA" id="ARBA00023163"/>
    </source>
</evidence>
<keyword evidence="5" id="KW-0539">Nucleus</keyword>
<accession>A0ABD1I161</accession>
<protein>
    <submittedName>
        <fullName evidence="8">BZIP transcription factor 53-like</fullName>
    </submittedName>
</protein>
<proteinExistence type="predicted"/>
<dbReference type="AlphaFoldDB" id="A0ABD1I161"/>
<dbReference type="GO" id="GO:0003677">
    <property type="term" value="F:DNA binding"/>
    <property type="evidence" value="ECO:0007669"/>
    <property type="project" value="UniProtKB-KW"/>
</dbReference>